<dbReference type="InterPro" id="IPR036259">
    <property type="entry name" value="MFS_trans_sf"/>
</dbReference>
<feature type="transmembrane region" description="Helical" evidence="7">
    <location>
        <begin position="101"/>
        <end position="123"/>
    </location>
</feature>
<sequence>MKRQAGLAFILVTLLLDVLGFGLIIPIFPELIKEVSGRNTSDAALLLGYMVAVFSLVQFIFSPILGGLSDQYGRRPILLISLFGLALDYLLLAFAPTLGWIWVGRIIAGMTAANITAASAYIADVSAPEDRAKNFGMMGAVFSVGFIIGPAIGGFLGEHGTRLPFFFAAGLAFLNWLYGFFVLPESHKKENRKPFNIRNANPVAALGLLRKYRVVFNLTGMFLLTNLANQLLQNVWVLYTAERYGWGPQANGFSLTAVGVMGAIVQGALVGILIPKLGEKRAILLGLGLGVLQFIAFGLATQGWMIYVIIVVGAIGGIAGPAIQGLVSRQVSETEQGSVQGALSGLWSLVSIVGPILATFIFAYFTNKTNGAPYIPGMPFFVGALMMLLGTFIAIWAFRAKRYDDPMKLKAAED</sequence>
<comment type="caution">
    <text evidence="9">The sequence shown here is derived from an EMBL/GenBank/DDBJ whole genome shotgun (WGS) entry which is preliminary data.</text>
</comment>
<dbReference type="InterPro" id="IPR001958">
    <property type="entry name" value="Tet-R_TetA/multi-R_MdtG-like"/>
</dbReference>
<dbReference type="InterPro" id="IPR020846">
    <property type="entry name" value="MFS_dom"/>
</dbReference>
<dbReference type="Proteomes" id="UP000321306">
    <property type="component" value="Unassembled WGS sequence"/>
</dbReference>
<feature type="transmembrane region" description="Helical" evidence="7">
    <location>
        <begin position="377"/>
        <end position="398"/>
    </location>
</feature>
<proteinExistence type="inferred from homology"/>
<feature type="transmembrane region" description="Helical" evidence="7">
    <location>
        <begin position="339"/>
        <end position="365"/>
    </location>
</feature>
<evidence type="ECO:0000256" key="1">
    <source>
        <dbReference type="ARBA" id="ARBA00004141"/>
    </source>
</evidence>
<comment type="subcellular location">
    <subcellularLocation>
        <location evidence="1">Membrane</location>
        <topology evidence="1">Multi-pass membrane protein</topology>
    </subcellularLocation>
</comment>
<dbReference type="EMBL" id="BJXB01000017">
    <property type="protein sequence ID" value="GEM48035.1"/>
    <property type="molecule type" value="Genomic_DNA"/>
</dbReference>
<feature type="transmembrane region" description="Helical" evidence="7">
    <location>
        <begin position="135"/>
        <end position="157"/>
    </location>
</feature>
<protein>
    <submittedName>
        <fullName evidence="9">Tetracycline resistance MFS efflux pump</fullName>
    </submittedName>
</protein>
<feature type="domain" description="Major facilitator superfamily (MFS) profile" evidence="8">
    <location>
        <begin position="6"/>
        <end position="402"/>
    </location>
</feature>
<keyword evidence="4 7" id="KW-0812">Transmembrane</keyword>
<dbReference type="GO" id="GO:0022857">
    <property type="term" value="F:transmembrane transporter activity"/>
    <property type="evidence" value="ECO:0007669"/>
    <property type="project" value="InterPro"/>
</dbReference>
<feature type="transmembrane region" description="Helical" evidence="7">
    <location>
        <begin position="306"/>
        <end position="327"/>
    </location>
</feature>
<keyword evidence="5 7" id="KW-1133">Transmembrane helix</keyword>
<feature type="transmembrane region" description="Helical" evidence="7">
    <location>
        <begin position="214"/>
        <end position="232"/>
    </location>
</feature>
<feature type="transmembrane region" description="Helical" evidence="7">
    <location>
        <begin position="163"/>
        <end position="183"/>
    </location>
</feature>
<dbReference type="PANTHER" id="PTHR23504:SF15">
    <property type="entry name" value="MAJOR FACILITATOR SUPERFAMILY (MFS) PROFILE DOMAIN-CONTAINING PROTEIN"/>
    <property type="match status" value="1"/>
</dbReference>
<evidence type="ECO:0000256" key="5">
    <source>
        <dbReference type="ARBA" id="ARBA00022989"/>
    </source>
</evidence>
<dbReference type="Pfam" id="PF07690">
    <property type="entry name" value="MFS_1"/>
    <property type="match status" value="1"/>
</dbReference>
<dbReference type="Gene3D" id="1.20.1250.20">
    <property type="entry name" value="MFS general substrate transporter like domains"/>
    <property type="match status" value="1"/>
</dbReference>
<dbReference type="InterPro" id="IPR011701">
    <property type="entry name" value="MFS"/>
</dbReference>
<dbReference type="GO" id="GO:0016020">
    <property type="term" value="C:membrane"/>
    <property type="evidence" value="ECO:0007669"/>
    <property type="project" value="UniProtKB-SubCell"/>
</dbReference>
<evidence type="ECO:0000256" key="2">
    <source>
        <dbReference type="ARBA" id="ARBA00007520"/>
    </source>
</evidence>
<feature type="transmembrane region" description="Helical" evidence="7">
    <location>
        <begin position="252"/>
        <end position="275"/>
    </location>
</feature>
<feature type="transmembrane region" description="Helical" evidence="7">
    <location>
        <begin position="44"/>
        <end position="65"/>
    </location>
</feature>
<name>A0A511N5B0_DEIC1</name>
<dbReference type="SUPFAM" id="SSF103473">
    <property type="entry name" value="MFS general substrate transporter"/>
    <property type="match status" value="1"/>
</dbReference>
<gene>
    <name evidence="9" type="ORF">DC3_36700</name>
</gene>
<feature type="transmembrane region" description="Helical" evidence="7">
    <location>
        <begin position="77"/>
        <end position="95"/>
    </location>
</feature>
<dbReference type="OrthoDB" id="9793283at2"/>
<dbReference type="InterPro" id="IPR005829">
    <property type="entry name" value="Sugar_transporter_CS"/>
</dbReference>
<dbReference type="CDD" id="cd17388">
    <property type="entry name" value="MFS_TetA"/>
    <property type="match status" value="1"/>
</dbReference>
<dbReference type="PROSITE" id="PS00216">
    <property type="entry name" value="SUGAR_TRANSPORT_1"/>
    <property type="match status" value="1"/>
</dbReference>
<evidence type="ECO:0000256" key="6">
    <source>
        <dbReference type="ARBA" id="ARBA00023136"/>
    </source>
</evidence>
<keyword evidence="10" id="KW-1185">Reference proteome</keyword>
<organism evidence="9 10">
    <name type="scientific">Deinococcus cellulosilyticus (strain DSM 18568 / NBRC 106333 / KACC 11606 / 5516J-15)</name>
    <dbReference type="NCBI Taxonomy" id="1223518"/>
    <lineage>
        <taxon>Bacteria</taxon>
        <taxon>Thermotogati</taxon>
        <taxon>Deinococcota</taxon>
        <taxon>Deinococci</taxon>
        <taxon>Deinococcales</taxon>
        <taxon>Deinococcaceae</taxon>
        <taxon>Deinococcus</taxon>
    </lineage>
</organism>
<feature type="transmembrane region" description="Helical" evidence="7">
    <location>
        <begin position="282"/>
        <end position="300"/>
    </location>
</feature>
<evidence type="ECO:0000256" key="4">
    <source>
        <dbReference type="ARBA" id="ARBA00022692"/>
    </source>
</evidence>
<evidence type="ECO:0000256" key="3">
    <source>
        <dbReference type="ARBA" id="ARBA00022448"/>
    </source>
</evidence>
<evidence type="ECO:0000313" key="10">
    <source>
        <dbReference type="Proteomes" id="UP000321306"/>
    </source>
</evidence>
<accession>A0A511N5B0</accession>
<keyword evidence="6 7" id="KW-0472">Membrane</keyword>
<dbReference type="RefSeq" id="WP_146886772.1">
    <property type="nucleotide sequence ID" value="NZ_BJXB01000017.1"/>
</dbReference>
<dbReference type="PRINTS" id="PR01035">
    <property type="entry name" value="TCRTETA"/>
</dbReference>
<dbReference type="PANTHER" id="PTHR23504">
    <property type="entry name" value="MAJOR FACILITATOR SUPERFAMILY DOMAIN-CONTAINING PROTEIN 10"/>
    <property type="match status" value="1"/>
</dbReference>
<dbReference type="AlphaFoldDB" id="A0A511N5B0"/>
<evidence type="ECO:0000256" key="7">
    <source>
        <dbReference type="SAM" id="Phobius"/>
    </source>
</evidence>
<evidence type="ECO:0000313" key="9">
    <source>
        <dbReference type="EMBL" id="GEM48035.1"/>
    </source>
</evidence>
<dbReference type="PROSITE" id="PS50850">
    <property type="entry name" value="MFS"/>
    <property type="match status" value="1"/>
</dbReference>
<comment type="similarity">
    <text evidence="2">Belongs to the major facilitator superfamily. TCR/Tet family.</text>
</comment>
<reference evidence="9 10" key="1">
    <citation type="submission" date="2019-07" db="EMBL/GenBank/DDBJ databases">
        <title>Whole genome shotgun sequence of Deinococcus cellulosilyticus NBRC 106333.</title>
        <authorList>
            <person name="Hosoyama A."/>
            <person name="Uohara A."/>
            <person name="Ohji S."/>
            <person name="Ichikawa N."/>
        </authorList>
    </citation>
    <scope>NUCLEOTIDE SEQUENCE [LARGE SCALE GENOMIC DNA]</scope>
    <source>
        <strain evidence="9 10">NBRC 106333</strain>
    </source>
</reference>
<keyword evidence="3" id="KW-0813">Transport</keyword>
<evidence type="ECO:0000259" key="8">
    <source>
        <dbReference type="PROSITE" id="PS50850"/>
    </source>
</evidence>